<protein>
    <submittedName>
        <fullName evidence="4">Acetyltransferase, GNAT family</fullName>
    </submittedName>
</protein>
<evidence type="ECO:0000256" key="1">
    <source>
        <dbReference type="ARBA" id="ARBA00022679"/>
    </source>
</evidence>
<dbReference type="InterPro" id="IPR000182">
    <property type="entry name" value="GNAT_dom"/>
</dbReference>
<dbReference type="SUPFAM" id="SSF55729">
    <property type="entry name" value="Acyl-CoA N-acyltransferases (Nat)"/>
    <property type="match status" value="1"/>
</dbReference>
<reference evidence="4 5" key="1">
    <citation type="submission" date="2012-05" db="EMBL/GenBank/DDBJ databases">
        <authorList>
            <person name="Harkins D.M."/>
            <person name="Madupu R."/>
            <person name="Durkin A.S."/>
            <person name="Torralba M."/>
            <person name="Methe B."/>
            <person name="Sutton G.G."/>
            <person name="Nelson K.E."/>
        </authorList>
    </citation>
    <scope>NUCLEOTIDE SEQUENCE [LARGE SCALE GENOMIC DNA]</scope>
    <source>
        <strain evidence="4 5">F0489</strain>
    </source>
</reference>
<dbReference type="PANTHER" id="PTHR10908">
    <property type="entry name" value="SEROTONIN N-ACETYLTRANSFERASE"/>
    <property type="match status" value="1"/>
</dbReference>
<proteinExistence type="predicted"/>
<dbReference type="eggNOG" id="COG3153">
    <property type="taxonomic scope" value="Bacteria"/>
</dbReference>
<evidence type="ECO:0000313" key="4">
    <source>
        <dbReference type="EMBL" id="EJF47120.1"/>
    </source>
</evidence>
<dbReference type="Proteomes" id="UP000002941">
    <property type="component" value="Unassembled WGS sequence"/>
</dbReference>
<keyword evidence="5" id="KW-1185">Reference proteome</keyword>
<evidence type="ECO:0000313" key="5">
    <source>
        <dbReference type="Proteomes" id="UP000002941"/>
    </source>
</evidence>
<dbReference type="Gene3D" id="3.40.630.30">
    <property type="match status" value="1"/>
</dbReference>
<feature type="domain" description="N-acetyltransferase" evidence="3">
    <location>
        <begin position="17"/>
        <end position="184"/>
    </location>
</feature>
<dbReference type="AlphaFoldDB" id="J1HMD8"/>
<dbReference type="Pfam" id="PF13673">
    <property type="entry name" value="Acetyltransf_10"/>
    <property type="match status" value="1"/>
</dbReference>
<keyword evidence="1 4" id="KW-0808">Transferase</keyword>
<dbReference type="GO" id="GO:0008080">
    <property type="term" value="F:N-acetyltransferase activity"/>
    <property type="evidence" value="ECO:0007669"/>
    <property type="project" value="UniProtKB-ARBA"/>
</dbReference>
<dbReference type="PANTHER" id="PTHR10908:SF0">
    <property type="entry name" value="SEROTONIN N-ACETYLTRANSFERASE"/>
    <property type="match status" value="1"/>
</dbReference>
<dbReference type="PROSITE" id="PS51186">
    <property type="entry name" value="GNAT"/>
    <property type="match status" value="1"/>
</dbReference>
<comment type="caution">
    <text evidence="4">The sequence shown here is derived from an EMBL/GenBank/DDBJ whole genome shotgun (WGS) entry which is preliminary data.</text>
</comment>
<gene>
    <name evidence="4" type="ORF">HMPREF1318_1200</name>
</gene>
<accession>J1HMD8</accession>
<dbReference type="InterPro" id="IPR016181">
    <property type="entry name" value="Acyl_CoA_acyltransferase"/>
</dbReference>
<organism evidence="4 5">
    <name type="scientific">Actinomyces massiliensis F0489</name>
    <dbReference type="NCBI Taxonomy" id="1125718"/>
    <lineage>
        <taxon>Bacteria</taxon>
        <taxon>Bacillati</taxon>
        <taxon>Actinomycetota</taxon>
        <taxon>Actinomycetes</taxon>
        <taxon>Actinomycetales</taxon>
        <taxon>Actinomycetaceae</taxon>
        <taxon>Actinomyces</taxon>
    </lineage>
</organism>
<dbReference type="PATRIC" id="fig|1125718.3.peg.469"/>
<sequence>MRCDRRHTQNGRMRIRPRIRTASPADLDAIVELEALCFPPAEAADHDAIAARLAAYPDHVWLVVEDDPDDPDGPERLVAGVNGMCTDLPDLTDEMFSRAELHEPDGAWQMIFSVMTAPDRRGEGLAAALVKHVVQEARASGRRGAVLTAKPELVGFYARLGFRDEGVSQGSTHGGAVWHQMRLTLLTL</sequence>
<dbReference type="CDD" id="cd04301">
    <property type="entry name" value="NAT_SF"/>
    <property type="match status" value="1"/>
</dbReference>
<evidence type="ECO:0000256" key="2">
    <source>
        <dbReference type="ARBA" id="ARBA00023315"/>
    </source>
</evidence>
<keyword evidence="2" id="KW-0012">Acyltransferase</keyword>
<evidence type="ECO:0000259" key="3">
    <source>
        <dbReference type="PROSITE" id="PS51186"/>
    </source>
</evidence>
<dbReference type="InterPro" id="IPR051635">
    <property type="entry name" value="SNAT-like"/>
</dbReference>
<name>J1HMD8_9ACTO</name>
<dbReference type="EMBL" id="AKFT01000032">
    <property type="protein sequence ID" value="EJF47120.1"/>
    <property type="molecule type" value="Genomic_DNA"/>
</dbReference>